<gene>
    <name evidence="1" type="ORF">BCR25_13945</name>
</gene>
<accession>A0A1E5H4U1</accession>
<dbReference type="Proteomes" id="UP000095094">
    <property type="component" value="Unassembled WGS sequence"/>
</dbReference>
<reference evidence="2" key="1">
    <citation type="submission" date="2016-09" db="EMBL/GenBank/DDBJ databases">
        <authorList>
            <person name="Gulvik C.A."/>
        </authorList>
    </citation>
    <scope>NUCLEOTIDE SEQUENCE [LARGE SCALE GENOMIC DNA]</scope>
    <source>
        <strain evidence="2">LMG 8895</strain>
    </source>
</reference>
<comment type="caution">
    <text evidence="1">The sequence shown here is derived from an EMBL/GenBank/DDBJ whole genome shotgun (WGS) entry which is preliminary data.</text>
</comment>
<dbReference type="EMBL" id="MIJY01000002">
    <property type="protein sequence ID" value="OEG19892.1"/>
    <property type="molecule type" value="Genomic_DNA"/>
</dbReference>
<sequence>MCLLTTGLTLFSQPVEAEVLVQGEWLADEDYYQLLDSIPEDCELVSNEEYRMMQMQRADAVFLSRGHVQDIGWQDWRGSGKTAGTTGQNKCLEAIRVMISGSRYGISYQTHIQDIGWTHWVSSSTSEWSAPMSGTTGQSKRMEAIKWKIFKRR</sequence>
<evidence type="ECO:0000313" key="2">
    <source>
        <dbReference type="Proteomes" id="UP000095094"/>
    </source>
</evidence>
<evidence type="ECO:0000313" key="1">
    <source>
        <dbReference type="EMBL" id="OEG19892.1"/>
    </source>
</evidence>
<dbReference type="AlphaFoldDB" id="A0A1E5H4U1"/>
<organism evidence="1 2">
    <name type="scientific">Enterococcus termitis</name>
    <dbReference type="NCBI Taxonomy" id="332950"/>
    <lineage>
        <taxon>Bacteria</taxon>
        <taxon>Bacillati</taxon>
        <taxon>Bacillota</taxon>
        <taxon>Bacilli</taxon>
        <taxon>Lactobacillales</taxon>
        <taxon>Enterococcaceae</taxon>
        <taxon>Enterococcus</taxon>
    </lineage>
</organism>
<proteinExistence type="predicted"/>
<protein>
    <submittedName>
        <fullName evidence="1">Uncharacterized protein</fullName>
    </submittedName>
</protein>
<dbReference type="InterPro" id="IPR006637">
    <property type="entry name" value="ChW"/>
</dbReference>
<dbReference type="SMART" id="SM00728">
    <property type="entry name" value="ChW"/>
    <property type="match status" value="2"/>
</dbReference>
<name>A0A1E5H4U1_9ENTE</name>
<dbReference type="Pfam" id="PF07538">
    <property type="entry name" value="ChW"/>
    <property type="match status" value="2"/>
</dbReference>
<keyword evidence="2" id="KW-1185">Reference proteome</keyword>